<evidence type="ECO:0000313" key="2">
    <source>
        <dbReference type="EMBL" id="GFH32119.1"/>
    </source>
</evidence>
<feature type="compositionally biased region" description="Gly residues" evidence="1">
    <location>
        <begin position="14"/>
        <end position="27"/>
    </location>
</feature>
<reference evidence="2 3" key="1">
    <citation type="submission" date="2020-02" db="EMBL/GenBank/DDBJ databases">
        <title>Draft genome sequence of Haematococcus lacustris strain NIES-144.</title>
        <authorList>
            <person name="Morimoto D."/>
            <person name="Nakagawa S."/>
            <person name="Yoshida T."/>
            <person name="Sawayama S."/>
        </authorList>
    </citation>
    <scope>NUCLEOTIDE SEQUENCE [LARGE SCALE GENOMIC DNA]</scope>
    <source>
        <strain evidence="2 3">NIES-144</strain>
    </source>
</reference>
<gene>
    <name evidence="2" type="ORF">HaLaN_31284</name>
</gene>
<keyword evidence="3" id="KW-1185">Reference proteome</keyword>
<evidence type="ECO:0000313" key="3">
    <source>
        <dbReference type="Proteomes" id="UP000485058"/>
    </source>
</evidence>
<comment type="caution">
    <text evidence="2">The sequence shown here is derived from an EMBL/GenBank/DDBJ whole genome shotgun (WGS) entry which is preliminary data.</text>
</comment>
<name>A0A6A0AGN7_HAELA</name>
<protein>
    <submittedName>
        <fullName evidence="2">Uncharacterized protein</fullName>
    </submittedName>
</protein>
<evidence type="ECO:0000256" key="1">
    <source>
        <dbReference type="SAM" id="MobiDB-lite"/>
    </source>
</evidence>
<proteinExistence type="predicted"/>
<dbReference type="Proteomes" id="UP000485058">
    <property type="component" value="Unassembled WGS sequence"/>
</dbReference>
<sequence>MIAKSAPPKHAPGGSRGGGRGGRGGRSSHGEAAGHAGGGRGGRGRGGEKKPPPAPDAKSTAMEQDDTNTTKHKPKAGAAQFAHLPRSVTTARGPPINASAELCSPVQPAEGNPAVKREEGVQLSAVRCLRLPVGVVAQHSMQQWLGGSEACCEV</sequence>
<dbReference type="AlphaFoldDB" id="A0A6A0AGN7"/>
<dbReference type="EMBL" id="BLLF01006277">
    <property type="protein sequence ID" value="GFH32119.1"/>
    <property type="molecule type" value="Genomic_DNA"/>
</dbReference>
<feature type="region of interest" description="Disordered" evidence="1">
    <location>
        <begin position="1"/>
        <end position="96"/>
    </location>
</feature>
<accession>A0A6A0AGN7</accession>
<organism evidence="2 3">
    <name type="scientific">Haematococcus lacustris</name>
    <name type="common">Green alga</name>
    <name type="synonym">Haematococcus pluvialis</name>
    <dbReference type="NCBI Taxonomy" id="44745"/>
    <lineage>
        <taxon>Eukaryota</taxon>
        <taxon>Viridiplantae</taxon>
        <taxon>Chlorophyta</taxon>
        <taxon>core chlorophytes</taxon>
        <taxon>Chlorophyceae</taxon>
        <taxon>CS clade</taxon>
        <taxon>Chlamydomonadales</taxon>
        <taxon>Haematococcaceae</taxon>
        <taxon>Haematococcus</taxon>
    </lineage>
</organism>